<reference evidence="7" key="1">
    <citation type="submission" date="2022-10" db="EMBL/GenBank/DDBJ databases">
        <title>Streptococcus didelphis as causative of fatal infections in opossums (Didelphis albiventris).</title>
        <authorList>
            <person name="Breyer G.M."/>
            <person name="Da Silva M.E.R.J."/>
            <person name="Siqueira F.M."/>
        </authorList>
    </citation>
    <scope>NUCLEOTIDE SEQUENCE [LARGE SCALE GENOMIC DNA]</scope>
    <source>
        <strain evidence="7">LBVP101/21</strain>
    </source>
</reference>
<dbReference type="Pfam" id="PF01081">
    <property type="entry name" value="Aldolase"/>
    <property type="match status" value="1"/>
</dbReference>
<keyword evidence="5" id="KW-0119">Carbohydrate metabolism</keyword>
<dbReference type="Proteomes" id="UP001238096">
    <property type="component" value="Chromosome"/>
</dbReference>
<dbReference type="EC" id="4.1.3.16" evidence="6"/>
<comment type="subunit">
    <text evidence="3">Homotrimer.</text>
</comment>
<dbReference type="SUPFAM" id="SSF51569">
    <property type="entry name" value="Aldolase"/>
    <property type="match status" value="1"/>
</dbReference>
<evidence type="ECO:0000256" key="4">
    <source>
        <dbReference type="ARBA" id="ARBA00023239"/>
    </source>
</evidence>
<evidence type="ECO:0000256" key="1">
    <source>
        <dbReference type="ARBA" id="ARBA00004761"/>
    </source>
</evidence>
<keyword evidence="4 6" id="KW-0456">Lyase</keyword>
<comment type="pathway">
    <text evidence="1">Carbohydrate acid metabolism.</text>
</comment>
<dbReference type="GO" id="GO:0008675">
    <property type="term" value="F:2-dehydro-3-deoxy-phosphogluconate aldolase activity"/>
    <property type="evidence" value="ECO:0007669"/>
    <property type="project" value="UniProtKB-EC"/>
</dbReference>
<evidence type="ECO:0000313" key="6">
    <source>
        <dbReference type="EMBL" id="WMB27795.1"/>
    </source>
</evidence>
<dbReference type="NCBIfam" id="NF005119">
    <property type="entry name" value="PRK06552.1"/>
    <property type="match status" value="1"/>
</dbReference>
<organism evidence="6 7">
    <name type="scientific">Streptococcus didelphis</name>
    <dbReference type="NCBI Taxonomy" id="102886"/>
    <lineage>
        <taxon>Bacteria</taxon>
        <taxon>Bacillati</taxon>
        <taxon>Bacillota</taxon>
        <taxon>Bacilli</taxon>
        <taxon>Lactobacillales</taxon>
        <taxon>Streptococcaceae</taxon>
        <taxon>Streptococcus</taxon>
    </lineage>
</organism>
<comment type="similarity">
    <text evidence="2">Belongs to the KHG/KDPG aldolase family.</text>
</comment>
<accession>A0ABY9LI14</accession>
<protein>
    <submittedName>
        <fullName evidence="6">Bifunctional 2-keto-4-hydroxyglutarate aldolase/2-keto-3-deoxy-6-phosphogluconate aldolase</fullName>
        <ecNumber evidence="6">4.1.2.14</ecNumber>
        <ecNumber evidence="6">4.1.3.16</ecNumber>
    </submittedName>
</protein>
<dbReference type="Gene3D" id="3.20.20.70">
    <property type="entry name" value="Aldolase class I"/>
    <property type="match status" value="1"/>
</dbReference>
<evidence type="ECO:0000256" key="3">
    <source>
        <dbReference type="ARBA" id="ARBA00011233"/>
    </source>
</evidence>
<dbReference type="PANTHER" id="PTHR30246">
    <property type="entry name" value="2-KETO-3-DEOXY-6-PHOSPHOGLUCONATE ALDOLASE"/>
    <property type="match status" value="1"/>
</dbReference>
<dbReference type="NCBIfam" id="TIGR01182">
    <property type="entry name" value="eda"/>
    <property type="match status" value="1"/>
</dbReference>
<dbReference type="GO" id="GO:0008700">
    <property type="term" value="F:(R,S)-4-hydroxy-2-oxoglutarate aldolase activity"/>
    <property type="evidence" value="ECO:0007669"/>
    <property type="project" value="UniProtKB-EC"/>
</dbReference>
<dbReference type="CDD" id="cd00452">
    <property type="entry name" value="KDPG_aldolase"/>
    <property type="match status" value="1"/>
</dbReference>
<dbReference type="EMBL" id="CP110509">
    <property type="protein sequence ID" value="WMB27795.1"/>
    <property type="molecule type" value="Genomic_DNA"/>
</dbReference>
<keyword evidence="7" id="KW-1185">Reference proteome</keyword>
<dbReference type="InterPro" id="IPR000887">
    <property type="entry name" value="Aldlse_KDPG_KHG"/>
</dbReference>
<gene>
    <name evidence="6" type="ORF">N1496_06910</name>
</gene>
<evidence type="ECO:0000256" key="2">
    <source>
        <dbReference type="ARBA" id="ARBA00006906"/>
    </source>
</evidence>
<evidence type="ECO:0000313" key="7">
    <source>
        <dbReference type="Proteomes" id="UP001238096"/>
    </source>
</evidence>
<dbReference type="InterPro" id="IPR013785">
    <property type="entry name" value="Aldolase_TIM"/>
</dbReference>
<sequence length="211" mass="22472">MTKSETISQLLAEKIVVVIRGTSQKEALQAARACIEGGIKVIEVAYTNPQASQIIECLTKVYASQEIIIGAGTVLDPQTARTAILAGAKFIVSPAFSSQTAKLCHGNLIPYLPGCMTPTEVTRALEHGCDLLKIFPAASLGPSHISSLKAALPHLQLMVTGGVNLYNAKDWFKAGASLIGIGGEFNKLASQGNYDAITEMAQKYHKLIFND</sequence>
<dbReference type="RefSeq" id="WP_018366272.1">
    <property type="nucleotide sequence ID" value="NZ_CP104407.1"/>
</dbReference>
<proteinExistence type="inferred from homology"/>
<name>A0ABY9LI14_9STRE</name>
<evidence type="ECO:0000256" key="5">
    <source>
        <dbReference type="ARBA" id="ARBA00023277"/>
    </source>
</evidence>
<dbReference type="EC" id="4.1.2.14" evidence="6"/>
<dbReference type="PANTHER" id="PTHR30246:SF1">
    <property type="entry name" value="2-DEHYDRO-3-DEOXY-6-PHOSPHOGALACTONATE ALDOLASE-RELATED"/>
    <property type="match status" value="1"/>
</dbReference>